<evidence type="ECO:0000256" key="2">
    <source>
        <dbReference type="SAM" id="MobiDB-lite"/>
    </source>
</evidence>
<dbReference type="OrthoDB" id="8215at10239"/>
<dbReference type="Gene3D" id="3.90.1530.10">
    <property type="entry name" value="Conserved hypothetical protein from pyrococcus furiosus pfu- 392566-001, ParB domain"/>
    <property type="match status" value="1"/>
</dbReference>
<sequence>MTTAKKPPLRKKKPKAISVIETKPIQMAELQMYHKNPRIGNVNAIAASLEESGQFKPIVVNIGTHTSRKNEILAGNHTFMGMKKLGEKLIYASFVDVDEQQATKIVLADNKVADLGTYDEKIIADLFESLPDIAGTGYSQEEFEDIMSSVSVDISDSSKYDSNVDVDNLIGGISMENEEQERREDTMTDRERYKAERESDDDGEEERSTRITASDDTDEELSVDADEQQIDKLAELQVVLEMKEDNVWKNPNDFYGIPRIPERSILKQFPKDIVTWIGHQYTEQKPGRHYLYNYSLGGTKNLDFSKTILAFNTYDTKFISWWETPAYNLARLMVKGLTTAVVPDFSYYYTEARIHHLWGVYRANWLGRFFAEAGLQVVPRLQWDFRDPEFMETALPGVPLNTPTLECSIQNINEEEDRKKAAKQLRDLLEHIKPEQFMVYGGNPARRLVEESGWKGEVLHVLSYANARRESGAYDRKEGKASLTAKQKKELREKYGAKESSVREDGEDVDENEYIDEDDI</sequence>
<dbReference type="GeneID" id="28801148"/>
<dbReference type="Pfam" id="PF02195">
    <property type="entry name" value="ParB_N"/>
    <property type="match status" value="1"/>
</dbReference>
<reference evidence="4 5" key="1">
    <citation type="journal article" date="2015" name="PLoS ONE">
        <title>Lysis to Kill: Evaluation of the Lytic Abilities, and Genomics of Nine Bacteriophages Infective for Gordonia spp. and Their Potential Use in Activated Sludge Foam Biocontrol.</title>
        <authorList>
            <person name="Dyson Z.A."/>
            <person name="Tucci J."/>
            <person name="Seviour R.J."/>
            <person name="Petrovski S."/>
        </authorList>
    </citation>
    <scope>NUCLEOTIDE SEQUENCE [LARGE SCALE GENOMIC DNA]</scope>
</reference>
<feature type="region of interest" description="Disordered" evidence="2">
    <location>
        <begin position="490"/>
        <end position="520"/>
    </location>
</feature>
<feature type="region of interest" description="Disordered" evidence="2">
    <location>
        <begin position="170"/>
        <end position="224"/>
    </location>
</feature>
<dbReference type="InterPro" id="IPR003115">
    <property type="entry name" value="ParB_N"/>
</dbReference>
<feature type="compositionally biased region" description="Acidic residues" evidence="2">
    <location>
        <begin position="505"/>
        <end position="520"/>
    </location>
</feature>
<feature type="compositionally biased region" description="Basic and acidic residues" evidence="2">
    <location>
        <begin position="490"/>
        <end position="504"/>
    </location>
</feature>
<feature type="compositionally biased region" description="Basic and acidic residues" evidence="2">
    <location>
        <begin position="180"/>
        <end position="197"/>
    </location>
</feature>
<keyword evidence="5" id="KW-1185">Reference proteome</keyword>
<feature type="domain" description="ParB-like N-terminal" evidence="3">
    <location>
        <begin position="23"/>
        <end position="110"/>
    </location>
</feature>
<dbReference type="Pfam" id="PF14386">
    <property type="entry name" value="DUF4417"/>
    <property type="match status" value="1"/>
</dbReference>
<feature type="coiled-coil region" evidence="1">
    <location>
        <begin position="405"/>
        <end position="432"/>
    </location>
</feature>
<dbReference type="RefSeq" id="YP_009273580.1">
    <property type="nucleotide sequence ID" value="NC_030906.1"/>
</dbReference>
<proteinExistence type="predicted"/>
<protein>
    <recommendedName>
        <fullName evidence="3">ParB-like N-terminal domain-containing protein</fullName>
    </recommendedName>
</protein>
<evidence type="ECO:0000313" key="5">
    <source>
        <dbReference type="Proteomes" id="UP000203886"/>
    </source>
</evidence>
<evidence type="ECO:0000259" key="3">
    <source>
        <dbReference type="Pfam" id="PF02195"/>
    </source>
</evidence>
<accession>A0A0K0NL99</accession>
<dbReference type="Proteomes" id="UP000203886">
    <property type="component" value="Segment"/>
</dbReference>
<dbReference type="EMBL" id="KR063280">
    <property type="protein sequence ID" value="AKL88379.1"/>
    <property type="molecule type" value="Genomic_DNA"/>
</dbReference>
<dbReference type="InterPro" id="IPR025530">
    <property type="entry name" value="DUF4417"/>
</dbReference>
<evidence type="ECO:0000256" key="1">
    <source>
        <dbReference type="SAM" id="Coils"/>
    </source>
</evidence>
<keyword evidence="1" id="KW-0175">Coiled coil</keyword>
<dbReference type="KEGG" id="vg:28801148"/>
<dbReference type="InterPro" id="IPR036086">
    <property type="entry name" value="ParB/Sulfiredoxin_sf"/>
</dbReference>
<gene>
    <name evidence="4" type="ORF">GMA6_98</name>
</gene>
<dbReference type="SUPFAM" id="SSF110849">
    <property type="entry name" value="ParB/Sulfiredoxin"/>
    <property type="match status" value="1"/>
</dbReference>
<feature type="compositionally biased region" description="Acidic residues" evidence="2">
    <location>
        <begin position="215"/>
        <end position="224"/>
    </location>
</feature>
<evidence type="ECO:0000313" key="4">
    <source>
        <dbReference type="EMBL" id="AKL88379.1"/>
    </source>
</evidence>
<name>A0A0K0NL99_9CAUD</name>
<organism evidence="4 5">
    <name type="scientific">Gordonia phage GMA6</name>
    <dbReference type="NCBI Taxonomy" id="1647285"/>
    <lineage>
        <taxon>Viruses</taxon>
        <taxon>Duplodnaviria</taxon>
        <taxon>Heunggongvirae</taxon>
        <taxon>Uroviricota</taxon>
        <taxon>Caudoviricetes</taxon>
        <taxon>Bendigovirus</taxon>
        <taxon>Bendigovirus GMA6</taxon>
    </lineage>
</organism>